<dbReference type="Gene3D" id="2.60.200.20">
    <property type="match status" value="1"/>
</dbReference>
<reference evidence="3 4" key="1">
    <citation type="journal article" date="2021" name="Sci. Rep.">
        <title>The genome of the diatom Chaetoceros tenuissimus carries an ancient integrated fragment of an extant virus.</title>
        <authorList>
            <person name="Hongo Y."/>
            <person name="Kimura K."/>
            <person name="Takaki Y."/>
            <person name="Yoshida Y."/>
            <person name="Baba S."/>
            <person name="Kobayashi G."/>
            <person name="Nagasaki K."/>
            <person name="Hano T."/>
            <person name="Tomaru Y."/>
        </authorList>
    </citation>
    <scope>NUCLEOTIDE SEQUENCE [LARGE SCALE GENOMIC DNA]</scope>
    <source>
        <strain evidence="3 4">NIES-3715</strain>
    </source>
</reference>
<dbReference type="Pfam" id="PF00498">
    <property type="entry name" value="FHA"/>
    <property type="match status" value="1"/>
</dbReference>
<evidence type="ECO:0000256" key="1">
    <source>
        <dbReference type="SAM" id="MobiDB-lite"/>
    </source>
</evidence>
<name>A0AAD3H3C6_9STRA</name>
<feature type="compositionally biased region" description="Polar residues" evidence="1">
    <location>
        <begin position="1"/>
        <end position="19"/>
    </location>
</feature>
<dbReference type="PANTHER" id="PTHR23308">
    <property type="entry name" value="NUCLEAR INHIBITOR OF PROTEIN PHOSPHATASE-1"/>
    <property type="match status" value="1"/>
</dbReference>
<keyword evidence="4" id="KW-1185">Reference proteome</keyword>
<evidence type="ECO:0000313" key="4">
    <source>
        <dbReference type="Proteomes" id="UP001054902"/>
    </source>
</evidence>
<dbReference type="SUPFAM" id="SSF49879">
    <property type="entry name" value="SMAD/FHA domain"/>
    <property type="match status" value="1"/>
</dbReference>
<feature type="compositionally biased region" description="Basic and acidic residues" evidence="1">
    <location>
        <begin position="94"/>
        <end position="105"/>
    </location>
</feature>
<dbReference type="AlphaFoldDB" id="A0AAD3H3C6"/>
<dbReference type="InterPro" id="IPR008984">
    <property type="entry name" value="SMAD_FHA_dom_sf"/>
</dbReference>
<feature type="region of interest" description="Disordered" evidence="1">
    <location>
        <begin position="1"/>
        <end position="131"/>
    </location>
</feature>
<organism evidence="3 4">
    <name type="scientific">Chaetoceros tenuissimus</name>
    <dbReference type="NCBI Taxonomy" id="426638"/>
    <lineage>
        <taxon>Eukaryota</taxon>
        <taxon>Sar</taxon>
        <taxon>Stramenopiles</taxon>
        <taxon>Ochrophyta</taxon>
        <taxon>Bacillariophyta</taxon>
        <taxon>Coscinodiscophyceae</taxon>
        <taxon>Chaetocerotophycidae</taxon>
        <taxon>Chaetocerotales</taxon>
        <taxon>Chaetocerotaceae</taxon>
        <taxon>Chaetoceros</taxon>
    </lineage>
</organism>
<feature type="domain" description="FHA" evidence="2">
    <location>
        <begin position="202"/>
        <end position="264"/>
    </location>
</feature>
<evidence type="ECO:0000313" key="3">
    <source>
        <dbReference type="EMBL" id="GFH49082.1"/>
    </source>
</evidence>
<dbReference type="PROSITE" id="PS50006">
    <property type="entry name" value="FHA_DOMAIN"/>
    <property type="match status" value="1"/>
</dbReference>
<feature type="compositionally biased region" description="Basic and acidic residues" evidence="1">
    <location>
        <begin position="30"/>
        <end position="39"/>
    </location>
</feature>
<sequence length="299" mass="34531">MSSKNRWGERNNSSGNSADDQALQALIASAEKRQEEKRMAQNPRKRWGDRRDHNSHHNRRQDQDGHGPNRNIKSRQAQDDRNDYYRPQAKRQRNRFEKEEEKNDTKYGWGKNDETNGDNTGEEETTKEVEKPNFALSGALANDDKTGNVYNGILLKFSEPPEARTPNTKWRLYVFRKQNPNDKKSSDGELIETLHISKQSAYLFGRETKVADIAVHHPSLSKQHCVIQYRALPDKNDREQRVRCKPYLMDLGSTNGTFINGVRMDDARYYELRKGDVITLGSSTREYVLLTENTTAADL</sequence>
<accession>A0AAD3H3C6</accession>
<comment type="caution">
    <text evidence="3">The sequence shown here is derived from an EMBL/GenBank/DDBJ whole genome shotgun (WGS) entry which is preliminary data.</text>
</comment>
<proteinExistence type="predicted"/>
<dbReference type="InterPro" id="IPR050923">
    <property type="entry name" value="Cell_Proc_Reg/RNA_Proc"/>
</dbReference>
<feature type="compositionally biased region" description="Basic residues" evidence="1">
    <location>
        <begin position="43"/>
        <end position="59"/>
    </location>
</feature>
<protein>
    <submittedName>
        <fullName evidence="3">Smad nuclear-interacting protein 1</fullName>
    </submittedName>
</protein>
<dbReference type="SMART" id="SM00240">
    <property type="entry name" value="FHA"/>
    <property type="match status" value="1"/>
</dbReference>
<dbReference type="Proteomes" id="UP001054902">
    <property type="component" value="Unassembled WGS sequence"/>
</dbReference>
<gene>
    <name evidence="3" type="ORF">CTEN210_05558</name>
</gene>
<dbReference type="InterPro" id="IPR000253">
    <property type="entry name" value="FHA_dom"/>
</dbReference>
<dbReference type="EMBL" id="BLLK01000032">
    <property type="protein sequence ID" value="GFH49082.1"/>
    <property type="molecule type" value="Genomic_DNA"/>
</dbReference>
<evidence type="ECO:0000259" key="2">
    <source>
        <dbReference type="PROSITE" id="PS50006"/>
    </source>
</evidence>